<proteinExistence type="inferred from homology"/>
<evidence type="ECO:0000256" key="2">
    <source>
        <dbReference type="ARBA" id="ARBA00006521"/>
    </source>
</evidence>
<reference evidence="14" key="1">
    <citation type="submission" date="2005-09" db="EMBL/GenBank/DDBJ databases">
        <title>Complete genome sequence of Clostridium kluyveri and comparative genomics of Clostridia species.</title>
        <authorList>
            <person name="Inui M."/>
            <person name="Nonaka H."/>
            <person name="Shinoda Y."/>
            <person name="Ikenaga Y."/>
            <person name="Abe M."/>
            <person name="Naito K."/>
            <person name="Vertes A.A."/>
            <person name="Yukawa H."/>
        </authorList>
    </citation>
    <scope>NUCLEOTIDE SEQUENCE [LARGE SCALE GENOMIC DNA]</scope>
    <source>
        <strain evidence="14">NBRC 12016</strain>
    </source>
</reference>
<evidence type="ECO:0000256" key="5">
    <source>
        <dbReference type="ARBA" id="ARBA00022485"/>
    </source>
</evidence>
<dbReference type="Gene3D" id="3.40.470.10">
    <property type="entry name" value="Uracil-DNA glycosylase-like domain"/>
    <property type="match status" value="1"/>
</dbReference>
<comment type="similarity">
    <text evidence="2">Belongs to the uracil-DNA glycosylase (UDG) superfamily. Type 4 (UDGa) family.</text>
</comment>
<keyword evidence="11" id="KW-0234">DNA repair</keyword>
<evidence type="ECO:0000256" key="7">
    <source>
        <dbReference type="ARBA" id="ARBA00022763"/>
    </source>
</evidence>
<evidence type="ECO:0000313" key="13">
    <source>
        <dbReference type="EMBL" id="BAH08381.1"/>
    </source>
</evidence>
<dbReference type="AlphaFoldDB" id="B9DXD8"/>
<protein>
    <recommendedName>
        <fullName evidence="4">Type-4 uracil-DNA glycosylase</fullName>
        <ecNumber evidence="3">3.2.2.27</ecNumber>
    </recommendedName>
</protein>
<dbReference type="SUPFAM" id="SSF52141">
    <property type="entry name" value="Uracil-DNA glycosylase-like"/>
    <property type="match status" value="1"/>
</dbReference>
<evidence type="ECO:0000256" key="10">
    <source>
        <dbReference type="ARBA" id="ARBA00023014"/>
    </source>
</evidence>
<dbReference type="PANTHER" id="PTHR33693:SF1">
    <property type="entry name" value="TYPE-4 URACIL-DNA GLYCOSYLASE"/>
    <property type="match status" value="1"/>
</dbReference>
<gene>
    <name evidence="13" type="ordered locus">CKR_3330</name>
</gene>
<dbReference type="KEGG" id="ckr:CKR_3330"/>
<feature type="domain" description="Uracil-DNA glycosylase-like" evidence="12">
    <location>
        <begin position="32"/>
        <end position="179"/>
    </location>
</feature>
<dbReference type="GO" id="GO:0006281">
    <property type="term" value="P:DNA repair"/>
    <property type="evidence" value="ECO:0007669"/>
    <property type="project" value="UniProtKB-KW"/>
</dbReference>
<keyword evidence="5" id="KW-0004">4Fe-4S</keyword>
<dbReference type="GO" id="GO:0051539">
    <property type="term" value="F:4 iron, 4 sulfur cluster binding"/>
    <property type="evidence" value="ECO:0007669"/>
    <property type="project" value="UniProtKB-KW"/>
</dbReference>
<dbReference type="Pfam" id="PF03167">
    <property type="entry name" value="UDG"/>
    <property type="match status" value="1"/>
</dbReference>
<keyword evidence="6" id="KW-0479">Metal-binding</keyword>
<dbReference type="EMBL" id="AP009049">
    <property type="protein sequence ID" value="BAH08381.1"/>
    <property type="molecule type" value="Genomic_DNA"/>
</dbReference>
<organism evidence="13 14">
    <name type="scientific">Clostridium kluyveri (strain NBRC 12016)</name>
    <dbReference type="NCBI Taxonomy" id="583346"/>
    <lineage>
        <taxon>Bacteria</taxon>
        <taxon>Bacillati</taxon>
        <taxon>Bacillota</taxon>
        <taxon>Clostridia</taxon>
        <taxon>Eubacteriales</taxon>
        <taxon>Clostridiaceae</taxon>
        <taxon>Clostridium</taxon>
    </lineage>
</organism>
<evidence type="ECO:0000256" key="8">
    <source>
        <dbReference type="ARBA" id="ARBA00022801"/>
    </source>
</evidence>
<comment type="catalytic activity">
    <reaction evidence="1">
        <text>Hydrolyzes single-stranded DNA or mismatched double-stranded DNA and polynucleotides, releasing free uracil.</text>
        <dbReference type="EC" id="3.2.2.27"/>
    </reaction>
</comment>
<dbReference type="GO" id="GO:0046872">
    <property type="term" value="F:metal ion binding"/>
    <property type="evidence" value="ECO:0007669"/>
    <property type="project" value="UniProtKB-KW"/>
</dbReference>
<evidence type="ECO:0000256" key="6">
    <source>
        <dbReference type="ARBA" id="ARBA00022723"/>
    </source>
</evidence>
<dbReference type="InterPro" id="IPR005122">
    <property type="entry name" value="Uracil-DNA_glycosylase-like"/>
</dbReference>
<dbReference type="InterPro" id="IPR005273">
    <property type="entry name" value="Ura-DNA_glyco_family4"/>
</dbReference>
<dbReference type="PANTHER" id="PTHR33693">
    <property type="entry name" value="TYPE-5 URACIL-DNA GLYCOSYLASE"/>
    <property type="match status" value="1"/>
</dbReference>
<evidence type="ECO:0000256" key="1">
    <source>
        <dbReference type="ARBA" id="ARBA00001400"/>
    </source>
</evidence>
<dbReference type="CDD" id="cd10030">
    <property type="entry name" value="UDG-F4_TTUDGA_SPO1dp_like"/>
    <property type="match status" value="1"/>
</dbReference>
<dbReference type="Proteomes" id="UP000007969">
    <property type="component" value="Chromosome"/>
</dbReference>
<accession>B9DXD8</accession>
<keyword evidence="7" id="KW-0227">DNA damage</keyword>
<sequence length="196" mass="22740">MRLKLLKWRELYEQCINCNKCGLGDSRINMVFGDGNPKADLVFIGEAPGADEDRIGLPFVGKAGKLLTKALESLDLYRKKDYYICNICKCRPKNNRTPYEDEEKACLPYLRNQVALIKPKIIVCLGATAMGCILGKDWRITRDRGKWVERKGFYITATFHPSAILRDENKKPLFWQDLKNIRRKYEEIFEIKNIDT</sequence>
<evidence type="ECO:0000256" key="3">
    <source>
        <dbReference type="ARBA" id="ARBA00012030"/>
    </source>
</evidence>
<keyword evidence="9" id="KW-0408">Iron</keyword>
<dbReference type="SMART" id="SM00986">
    <property type="entry name" value="UDG"/>
    <property type="match status" value="1"/>
</dbReference>
<evidence type="ECO:0000256" key="11">
    <source>
        <dbReference type="ARBA" id="ARBA00023204"/>
    </source>
</evidence>
<evidence type="ECO:0000313" key="14">
    <source>
        <dbReference type="Proteomes" id="UP000007969"/>
    </source>
</evidence>
<keyword evidence="10" id="KW-0411">Iron-sulfur</keyword>
<dbReference type="GO" id="GO:0004844">
    <property type="term" value="F:uracil DNA N-glycosylase activity"/>
    <property type="evidence" value="ECO:0007669"/>
    <property type="project" value="UniProtKB-EC"/>
</dbReference>
<dbReference type="SMART" id="SM00987">
    <property type="entry name" value="UreE_C"/>
    <property type="match status" value="1"/>
</dbReference>
<dbReference type="InterPro" id="IPR036895">
    <property type="entry name" value="Uracil-DNA_glycosylase-like_sf"/>
</dbReference>
<dbReference type="NCBIfam" id="TIGR00758">
    <property type="entry name" value="UDG_fam4"/>
    <property type="match status" value="1"/>
</dbReference>
<dbReference type="EC" id="3.2.2.27" evidence="3"/>
<dbReference type="InterPro" id="IPR051536">
    <property type="entry name" value="UDG_Type-4/5"/>
</dbReference>
<evidence type="ECO:0000259" key="12">
    <source>
        <dbReference type="SMART" id="SM00986"/>
    </source>
</evidence>
<dbReference type="HOGENOM" id="CLU_044815_1_3_9"/>
<evidence type="ECO:0000256" key="4">
    <source>
        <dbReference type="ARBA" id="ARBA00019403"/>
    </source>
</evidence>
<name>B9DXD8_CLOK1</name>
<keyword evidence="8" id="KW-0378">Hydrolase</keyword>
<evidence type="ECO:0000256" key="9">
    <source>
        <dbReference type="ARBA" id="ARBA00023004"/>
    </source>
</evidence>